<dbReference type="PANTHER" id="PTHR46550">
    <property type="entry name" value="F-BOX ONLY PROTEIN 3"/>
    <property type="match status" value="1"/>
</dbReference>
<dbReference type="InterPro" id="IPR001810">
    <property type="entry name" value="F-box_dom"/>
</dbReference>
<feature type="domain" description="F-box" evidence="3">
    <location>
        <begin position="111"/>
        <end position="158"/>
    </location>
</feature>
<dbReference type="EMBL" id="WJQU01000001">
    <property type="protein sequence ID" value="KAJ6648993.1"/>
    <property type="molecule type" value="Genomic_DNA"/>
</dbReference>
<dbReference type="PROSITE" id="PS50181">
    <property type="entry name" value="FBOX"/>
    <property type="match status" value="1"/>
</dbReference>
<dbReference type="SMART" id="SM00256">
    <property type="entry name" value="FBOX"/>
    <property type="match status" value="1"/>
</dbReference>
<dbReference type="Proteomes" id="UP001151699">
    <property type="component" value="Chromosome A"/>
</dbReference>
<dbReference type="Pfam" id="PF00179">
    <property type="entry name" value="UQ_con"/>
    <property type="match status" value="1"/>
</dbReference>
<dbReference type="SMART" id="SM00212">
    <property type="entry name" value="UBCc"/>
    <property type="match status" value="1"/>
</dbReference>
<comment type="pathway">
    <text evidence="1">Protein modification; protein ubiquitination.</text>
</comment>
<dbReference type="InterPro" id="IPR000608">
    <property type="entry name" value="UBC"/>
</dbReference>
<dbReference type="PANTHER" id="PTHR46550:SF1">
    <property type="entry name" value="F-BOX PROTEIN 3"/>
    <property type="match status" value="1"/>
</dbReference>
<evidence type="ECO:0000256" key="2">
    <source>
        <dbReference type="ARBA" id="ARBA00022786"/>
    </source>
</evidence>
<evidence type="ECO:0000313" key="4">
    <source>
        <dbReference type="EMBL" id="KAJ6648993.1"/>
    </source>
</evidence>
<sequence>MAETPEGFSEFCKNFSFLVNTKTCYICAHPSNNNDQLCRSCHSVVCCRNFMHEDEYFYYTFLKSGPTADGLLRFLRVTDPSANACRLRCTFVNKMSAITKQTDSNREHKSGANISDLPPEVLLHIFSYLNEESLVAATDVCESWEQILYTKQKMWKELTMKRWLLLKRTTEPTSWLELYKTLNNSSCCLTCVNNSFKTQQFRFPRRKRLNLEHQYVREFVPGIEVVETDDDLVVWQASIAGPLFRFVTKIIHPNISRHGDVGLDSRVGLTAFMRLKKQLLCIQGLLCEPYTKVCMEPELGRLYDENRPMFNALARDWTQKYAMSGTICG</sequence>
<keyword evidence="2" id="KW-0833">Ubl conjugation pathway</keyword>
<protein>
    <submittedName>
        <fullName evidence="4">Ubiquitin-conjugating enzyme E2-17 kDa</fullName>
    </submittedName>
</protein>
<name>A0A9Q0NEY3_9DIPT</name>
<dbReference type="InterPro" id="IPR036047">
    <property type="entry name" value="F-box-like_dom_sf"/>
</dbReference>
<dbReference type="Gene3D" id="1.20.1280.50">
    <property type="match status" value="1"/>
</dbReference>
<reference evidence="4" key="1">
    <citation type="submission" date="2022-07" db="EMBL/GenBank/DDBJ databases">
        <authorList>
            <person name="Trinca V."/>
            <person name="Uliana J.V.C."/>
            <person name="Torres T.T."/>
            <person name="Ward R.J."/>
            <person name="Monesi N."/>
        </authorList>
    </citation>
    <scope>NUCLEOTIDE SEQUENCE</scope>
    <source>
        <strain evidence="4">HSMRA1968</strain>
        <tissue evidence="4">Whole embryos</tissue>
    </source>
</reference>
<dbReference type="SUPFAM" id="SSF54495">
    <property type="entry name" value="UBC-like"/>
    <property type="match status" value="1"/>
</dbReference>
<dbReference type="SUPFAM" id="SSF81383">
    <property type="entry name" value="F-box domain"/>
    <property type="match status" value="1"/>
</dbReference>
<evidence type="ECO:0000313" key="5">
    <source>
        <dbReference type="Proteomes" id="UP001151699"/>
    </source>
</evidence>
<evidence type="ECO:0000259" key="3">
    <source>
        <dbReference type="PROSITE" id="PS50181"/>
    </source>
</evidence>
<accession>A0A9Q0NEY3</accession>
<proteinExistence type="predicted"/>
<gene>
    <name evidence="4" type="primary">eff_0</name>
    <name evidence="4" type="ORF">Bhyg_04225</name>
</gene>
<dbReference type="Pfam" id="PF12937">
    <property type="entry name" value="F-box-like"/>
    <property type="match status" value="1"/>
</dbReference>
<comment type="caution">
    <text evidence="4">The sequence shown here is derived from an EMBL/GenBank/DDBJ whole genome shotgun (WGS) entry which is preliminary data.</text>
</comment>
<dbReference type="InterPro" id="IPR016135">
    <property type="entry name" value="UBQ-conjugating_enzyme/RWD"/>
</dbReference>
<dbReference type="InterPro" id="IPR052121">
    <property type="entry name" value="F-box_SCF_Substrate_Recog"/>
</dbReference>
<dbReference type="GO" id="GO:0005737">
    <property type="term" value="C:cytoplasm"/>
    <property type="evidence" value="ECO:0007669"/>
    <property type="project" value="TreeGrafter"/>
</dbReference>
<dbReference type="AlphaFoldDB" id="A0A9Q0NEY3"/>
<evidence type="ECO:0000256" key="1">
    <source>
        <dbReference type="ARBA" id="ARBA00004906"/>
    </source>
</evidence>
<dbReference type="OrthoDB" id="9973183at2759"/>
<organism evidence="4 5">
    <name type="scientific">Pseudolycoriella hygida</name>
    <dbReference type="NCBI Taxonomy" id="35572"/>
    <lineage>
        <taxon>Eukaryota</taxon>
        <taxon>Metazoa</taxon>
        <taxon>Ecdysozoa</taxon>
        <taxon>Arthropoda</taxon>
        <taxon>Hexapoda</taxon>
        <taxon>Insecta</taxon>
        <taxon>Pterygota</taxon>
        <taxon>Neoptera</taxon>
        <taxon>Endopterygota</taxon>
        <taxon>Diptera</taxon>
        <taxon>Nematocera</taxon>
        <taxon>Sciaroidea</taxon>
        <taxon>Sciaridae</taxon>
        <taxon>Pseudolycoriella</taxon>
    </lineage>
</organism>
<keyword evidence="5" id="KW-1185">Reference proteome</keyword>
<dbReference type="Gene3D" id="3.10.110.10">
    <property type="entry name" value="Ubiquitin Conjugating Enzyme"/>
    <property type="match status" value="1"/>
</dbReference>